<dbReference type="Gene3D" id="3.40.50.2300">
    <property type="match status" value="1"/>
</dbReference>
<dbReference type="EMBL" id="CP004885">
    <property type="protein sequence ID" value="AGX88009.1"/>
    <property type="molecule type" value="Genomic_DNA"/>
</dbReference>
<evidence type="ECO:0000313" key="4">
    <source>
        <dbReference type="EMBL" id="AGX88009.1"/>
    </source>
</evidence>
<dbReference type="SUPFAM" id="SSF109604">
    <property type="entry name" value="HD-domain/PDEase-like"/>
    <property type="match status" value="1"/>
</dbReference>
<feature type="domain" description="HD-GYP" evidence="3">
    <location>
        <begin position="154"/>
        <end position="365"/>
    </location>
</feature>
<dbReference type="eggNOG" id="COG3437">
    <property type="taxonomic scope" value="Bacteria"/>
</dbReference>
<dbReference type="Pfam" id="PF13487">
    <property type="entry name" value="HD_5"/>
    <property type="match status" value="1"/>
</dbReference>
<evidence type="ECO:0000256" key="1">
    <source>
        <dbReference type="PROSITE-ProRule" id="PRU00169"/>
    </source>
</evidence>
<dbReference type="OrthoDB" id="9802500at2"/>
<dbReference type="PANTHER" id="PTHR45228">
    <property type="entry name" value="CYCLIC DI-GMP PHOSPHODIESTERASE TM_0186-RELATED"/>
    <property type="match status" value="1"/>
</dbReference>
<organism evidence="4 5">
    <name type="scientific">Candidatus Symbiobacter mobilis CR</name>
    <dbReference type="NCBI Taxonomy" id="946483"/>
    <lineage>
        <taxon>Bacteria</taxon>
        <taxon>Pseudomonadati</taxon>
        <taxon>Pseudomonadota</taxon>
        <taxon>Betaproteobacteria</taxon>
        <taxon>Burkholderiales</taxon>
        <taxon>Comamonadaceae</taxon>
    </lineage>
</organism>
<evidence type="ECO:0000313" key="5">
    <source>
        <dbReference type="Proteomes" id="UP000017184"/>
    </source>
</evidence>
<dbReference type="InterPro" id="IPR037522">
    <property type="entry name" value="HD_GYP_dom"/>
</dbReference>
<dbReference type="PROSITE" id="PS51832">
    <property type="entry name" value="HD_GYP"/>
    <property type="match status" value="1"/>
</dbReference>
<dbReference type="PROSITE" id="PS50110">
    <property type="entry name" value="RESPONSE_REGULATORY"/>
    <property type="match status" value="1"/>
</dbReference>
<evidence type="ECO:0000259" key="2">
    <source>
        <dbReference type="PROSITE" id="PS50110"/>
    </source>
</evidence>
<keyword evidence="1" id="KW-0597">Phosphoprotein</keyword>
<accession>U5NCW5</accession>
<keyword evidence="5" id="KW-1185">Reference proteome</keyword>
<sequence>MDTHILIVDDELPNRLILEDLLETQYFVHALSNGHQALDYLMAARPADLILLDVVMPGMDGFEVCRQIKAAPRLQDIPVMFLTSLDSVVDEEHGLSLGAADFIHKPYSRAIVLARIRNHLELAQARRRLCDRNLQLEHLVAERTREVLHEKEQVIAVQDVIITALCALAEIRDNETGNHIRRTQKYIQSLANKLSNHPRFMAELSNDIIQLLFKSAPLHDIGKVGIPDSILLKPGKLTDEEWVIMKRHTEYGRDAISQAEGEIGASTNFLRYARDIAYSHHEKWDGSGYPQGISGDAIPLAARLMAVADVYDALISARVYKSAYSHDEAVRMIVEERGTHFDPDIADALLEVEGEFRAIAMSYCDEEAGIRK</sequence>
<dbReference type="RefSeq" id="WP_022774696.1">
    <property type="nucleotide sequence ID" value="NC_022576.1"/>
</dbReference>
<dbReference type="KEGG" id="cbx:Cenrod_1931"/>
<dbReference type="InterPro" id="IPR003607">
    <property type="entry name" value="HD/PDEase_dom"/>
</dbReference>
<gene>
    <name evidence="4" type="ORF">Cenrod_1931</name>
</gene>
<dbReference type="STRING" id="946483.Cenrod_1931"/>
<dbReference type="InterPro" id="IPR052020">
    <property type="entry name" value="Cyclic_di-GMP/3'3'-cGAMP_PDE"/>
</dbReference>
<reference evidence="4 5" key="1">
    <citation type="journal article" date="2013" name="Genome Biol.">
        <title>Genomic analysis reveals key aspects of prokaryotic symbiosis in the phototrophic consortium "Chlorochromatium aggregatum".</title>
        <authorList>
            <person name="Liu Z."/>
            <person name="Muller J."/>
            <person name="Li T."/>
            <person name="Alvey R.M."/>
            <person name="Vogl K."/>
            <person name="Frigaard N.U."/>
            <person name="Rockwell N.C."/>
            <person name="Boyd E.S."/>
            <person name="Tomsho L.P."/>
            <person name="Schuster S.C."/>
            <person name="Henke P."/>
            <person name="Rohde M."/>
            <person name="Overmann J."/>
            <person name="Bryant D.A."/>
        </authorList>
    </citation>
    <scope>NUCLEOTIDE SEQUENCE [LARGE SCALE GENOMIC DNA]</scope>
    <source>
        <strain evidence="4">CR</strain>
    </source>
</reference>
<dbReference type="InterPro" id="IPR011006">
    <property type="entry name" value="CheY-like_superfamily"/>
</dbReference>
<dbReference type="PANTHER" id="PTHR45228:SF5">
    <property type="entry name" value="CYCLIC DI-GMP PHOSPHODIESTERASE VC_1348-RELATED"/>
    <property type="match status" value="1"/>
</dbReference>
<dbReference type="GO" id="GO:0008081">
    <property type="term" value="F:phosphoric diester hydrolase activity"/>
    <property type="evidence" value="ECO:0007669"/>
    <property type="project" value="UniProtKB-ARBA"/>
</dbReference>
<dbReference type="HOGENOM" id="CLU_000445_92_10_4"/>
<protein>
    <submittedName>
        <fullName evidence="4">Response regulator-like protein</fullName>
    </submittedName>
</protein>
<dbReference type="SMART" id="SM00448">
    <property type="entry name" value="REC"/>
    <property type="match status" value="1"/>
</dbReference>
<dbReference type="PATRIC" id="fig|946483.4.peg.1946"/>
<evidence type="ECO:0000259" key="3">
    <source>
        <dbReference type="PROSITE" id="PS51832"/>
    </source>
</evidence>
<dbReference type="Gene3D" id="1.10.3210.10">
    <property type="entry name" value="Hypothetical protein af1432"/>
    <property type="match status" value="1"/>
</dbReference>
<dbReference type="AlphaFoldDB" id="U5NCW5"/>
<dbReference type="Proteomes" id="UP000017184">
    <property type="component" value="Chromosome"/>
</dbReference>
<dbReference type="SUPFAM" id="SSF52172">
    <property type="entry name" value="CheY-like"/>
    <property type="match status" value="1"/>
</dbReference>
<proteinExistence type="predicted"/>
<feature type="modified residue" description="4-aspartylphosphate" evidence="1">
    <location>
        <position position="53"/>
    </location>
</feature>
<dbReference type="CDD" id="cd00077">
    <property type="entry name" value="HDc"/>
    <property type="match status" value="1"/>
</dbReference>
<name>U5NCW5_9BURK</name>
<dbReference type="GO" id="GO:0000160">
    <property type="term" value="P:phosphorelay signal transduction system"/>
    <property type="evidence" value="ECO:0007669"/>
    <property type="project" value="InterPro"/>
</dbReference>
<dbReference type="Pfam" id="PF00072">
    <property type="entry name" value="Response_reg"/>
    <property type="match status" value="1"/>
</dbReference>
<dbReference type="SMART" id="SM00471">
    <property type="entry name" value="HDc"/>
    <property type="match status" value="1"/>
</dbReference>
<dbReference type="InterPro" id="IPR001789">
    <property type="entry name" value="Sig_transdc_resp-reg_receiver"/>
</dbReference>
<feature type="domain" description="Response regulatory" evidence="2">
    <location>
        <begin position="4"/>
        <end position="120"/>
    </location>
</feature>